<keyword evidence="3" id="KW-0804">Transcription</keyword>
<keyword evidence="1" id="KW-0805">Transcription regulation</keyword>
<feature type="domain" description="HTH tetR-type" evidence="5">
    <location>
        <begin position="18"/>
        <end position="78"/>
    </location>
</feature>
<evidence type="ECO:0000256" key="2">
    <source>
        <dbReference type="ARBA" id="ARBA00023125"/>
    </source>
</evidence>
<dbReference type="InterPro" id="IPR009057">
    <property type="entry name" value="Homeodomain-like_sf"/>
</dbReference>
<comment type="caution">
    <text evidence="6">The sequence shown here is derived from an EMBL/GenBank/DDBJ whole genome shotgun (WGS) entry which is preliminary data.</text>
</comment>
<dbReference type="Gene3D" id="1.10.357.10">
    <property type="entry name" value="Tetracycline Repressor, domain 2"/>
    <property type="match status" value="1"/>
</dbReference>
<dbReference type="PANTHER" id="PTHR30055">
    <property type="entry name" value="HTH-TYPE TRANSCRIPTIONAL REGULATOR RUTR"/>
    <property type="match status" value="1"/>
</dbReference>
<keyword evidence="7" id="KW-1185">Reference proteome</keyword>
<evidence type="ECO:0000313" key="6">
    <source>
        <dbReference type="EMBL" id="MBM7128359.1"/>
    </source>
</evidence>
<proteinExistence type="predicted"/>
<dbReference type="InterPro" id="IPR001647">
    <property type="entry name" value="HTH_TetR"/>
</dbReference>
<dbReference type="PANTHER" id="PTHR30055:SF234">
    <property type="entry name" value="HTH-TYPE TRANSCRIPTIONAL REGULATOR BETI"/>
    <property type="match status" value="1"/>
</dbReference>
<dbReference type="SUPFAM" id="SSF48498">
    <property type="entry name" value="Tetracyclin repressor-like, C-terminal domain"/>
    <property type="match status" value="1"/>
</dbReference>
<evidence type="ECO:0000313" key="7">
    <source>
        <dbReference type="Proteomes" id="UP001430193"/>
    </source>
</evidence>
<dbReference type="InterPro" id="IPR050109">
    <property type="entry name" value="HTH-type_TetR-like_transc_reg"/>
</dbReference>
<dbReference type="SUPFAM" id="SSF46689">
    <property type="entry name" value="Homeodomain-like"/>
    <property type="match status" value="1"/>
</dbReference>
<sequence length="210" mass="23537">MTKADSRPAAGRRERKRQETADKLGVVAMGLFEIHGYQEVTMEQIAAAADVAKGTLYNYFPVKEALLAYQFRREIAAGMAAVASELGRKRSFASRMRFLLDASAEWNAARRAYLPHYLRFRLIEIDPDARRAADEDQQSGVNRILEQLLLAGQQQGEVRGDLDAHELAGTFEVMCLGAVMAWLHHPEIDLKQRFALVLDVWLHGIAGKKA</sequence>
<accession>A0ABS2KBP9</accession>
<dbReference type="InterPro" id="IPR036271">
    <property type="entry name" value="Tet_transcr_reg_TetR-rel_C_sf"/>
</dbReference>
<feature type="DNA-binding region" description="H-T-H motif" evidence="4">
    <location>
        <begin position="41"/>
        <end position="60"/>
    </location>
</feature>
<organism evidence="6 7">
    <name type="scientific">Dyella mobilis</name>
    <dbReference type="NCBI Taxonomy" id="1849582"/>
    <lineage>
        <taxon>Bacteria</taxon>
        <taxon>Pseudomonadati</taxon>
        <taxon>Pseudomonadota</taxon>
        <taxon>Gammaproteobacteria</taxon>
        <taxon>Lysobacterales</taxon>
        <taxon>Rhodanobacteraceae</taxon>
        <taxon>Dyella</taxon>
    </lineage>
</organism>
<dbReference type="RefSeq" id="WP_204629982.1">
    <property type="nucleotide sequence ID" value="NZ_BSOC01000009.1"/>
</dbReference>
<dbReference type="Proteomes" id="UP001430193">
    <property type="component" value="Unassembled WGS sequence"/>
</dbReference>
<name>A0ABS2KBP9_9GAMM</name>
<protein>
    <submittedName>
        <fullName evidence="6">TetR/AcrR family transcriptional regulator</fullName>
    </submittedName>
</protein>
<keyword evidence="2 4" id="KW-0238">DNA-binding</keyword>
<evidence type="ECO:0000256" key="4">
    <source>
        <dbReference type="PROSITE-ProRule" id="PRU00335"/>
    </source>
</evidence>
<evidence type="ECO:0000256" key="3">
    <source>
        <dbReference type="ARBA" id="ARBA00023163"/>
    </source>
</evidence>
<gene>
    <name evidence="6" type="ORF">ISS99_02395</name>
</gene>
<dbReference type="PROSITE" id="PS50977">
    <property type="entry name" value="HTH_TETR_2"/>
    <property type="match status" value="1"/>
</dbReference>
<evidence type="ECO:0000259" key="5">
    <source>
        <dbReference type="PROSITE" id="PS50977"/>
    </source>
</evidence>
<dbReference type="PRINTS" id="PR00455">
    <property type="entry name" value="HTHTETR"/>
</dbReference>
<dbReference type="Pfam" id="PF00440">
    <property type="entry name" value="TetR_N"/>
    <property type="match status" value="1"/>
</dbReference>
<evidence type="ECO:0000256" key="1">
    <source>
        <dbReference type="ARBA" id="ARBA00023015"/>
    </source>
</evidence>
<reference evidence="6" key="1">
    <citation type="submission" date="2020-10" db="EMBL/GenBank/DDBJ databases">
        <title>Phylogeny of dyella-like bacteria.</title>
        <authorList>
            <person name="Fu J."/>
        </authorList>
    </citation>
    <scope>NUCLEOTIDE SEQUENCE</scope>
    <source>
        <strain evidence="6">DHON07</strain>
    </source>
</reference>
<dbReference type="EMBL" id="JADIKF010000033">
    <property type="protein sequence ID" value="MBM7128359.1"/>
    <property type="molecule type" value="Genomic_DNA"/>
</dbReference>